<keyword evidence="2" id="KW-0732">Signal</keyword>
<keyword evidence="1" id="KW-1133">Transmembrane helix</keyword>
<dbReference type="Pfam" id="PF07863">
    <property type="entry name" value="CtnDOT_TraJ"/>
    <property type="match status" value="1"/>
</dbReference>
<evidence type="ECO:0000313" key="5">
    <source>
        <dbReference type="Proteomes" id="UP000199041"/>
    </source>
</evidence>
<evidence type="ECO:0000256" key="1">
    <source>
        <dbReference type="SAM" id="Phobius"/>
    </source>
</evidence>
<feature type="transmembrane region" description="Helical" evidence="1">
    <location>
        <begin position="51"/>
        <end position="72"/>
    </location>
</feature>
<reference evidence="4 5" key="1">
    <citation type="submission" date="2016-10" db="EMBL/GenBank/DDBJ databases">
        <authorList>
            <person name="de Groot N.N."/>
        </authorList>
    </citation>
    <scope>NUCLEOTIDE SEQUENCE [LARGE SCALE GENOMIC DNA]</scope>
    <source>
        <strain evidence="4 5">Vu-144</strain>
    </source>
</reference>
<feature type="transmembrane region" description="Helical" evidence="1">
    <location>
        <begin position="276"/>
        <end position="297"/>
    </location>
</feature>
<dbReference type="InterPro" id="IPR012424">
    <property type="entry name" value="Conjugative_transposon_TraJ_C"/>
</dbReference>
<protein>
    <submittedName>
        <fullName evidence="4">Bacteroides conjugative transposon TraJ protein</fullName>
    </submittedName>
</protein>
<evidence type="ECO:0000256" key="2">
    <source>
        <dbReference type="SAM" id="SignalP"/>
    </source>
</evidence>
<dbReference type="OrthoDB" id="1147144at2"/>
<dbReference type="EMBL" id="FNQY01000009">
    <property type="protein sequence ID" value="SEA15036.1"/>
    <property type="molecule type" value="Genomic_DNA"/>
</dbReference>
<feature type="signal peptide" evidence="2">
    <location>
        <begin position="1"/>
        <end position="22"/>
    </location>
</feature>
<feature type="transmembrane region" description="Helical" evidence="1">
    <location>
        <begin position="244"/>
        <end position="264"/>
    </location>
</feature>
<gene>
    <name evidence="4" type="ORF">SAMN05192529_10954</name>
</gene>
<organism evidence="4 5">
    <name type="scientific">Arachidicoccus rhizosphaerae</name>
    <dbReference type="NCBI Taxonomy" id="551991"/>
    <lineage>
        <taxon>Bacteria</taxon>
        <taxon>Pseudomonadati</taxon>
        <taxon>Bacteroidota</taxon>
        <taxon>Chitinophagia</taxon>
        <taxon>Chitinophagales</taxon>
        <taxon>Chitinophagaceae</taxon>
        <taxon>Arachidicoccus</taxon>
    </lineage>
</organism>
<keyword evidence="5" id="KW-1185">Reference proteome</keyword>
<dbReference type="NCBIfam" id="TIGR03782">
    <property type="entry name" value="Bac_Flav_CT_J"/>
    <property type="match status" value="1"/>
</dbReference>
<evidence type="ECO:0000259" key="3">
    <source>
        <dbReference type="Pfam" id="PF07863"/>
    </source>
</evidence>
<evidence type="ECO:0000313" key="4">
    <source>
        <dbReference type="EMBL" id="SEA15036.1"/>
    </source>
</evidence>
<feature type="domain" description="Conjugative transposon TraJ C-terminal" evidence="3">
    <location>
        <begin position="35"/>
        <end position="329"/>
    </location>
</feature>
<feature type="transmembrane region" description="Helical" evidence="1">
    <location>
        <begin position="213"/>
        <end position="232"/>
    </location>
</feature>
<dbReference type="STRING" id="551991.SAMN05192529_10954"/>
<accession>A0A1H3YU23</accession>
<feature type="chain" id="PRO_5011598680" evidence="2">
    <location>
        <begin position="23"/>
        <end position="334"/>
    </location>
</feature>
<keyword evidence="1" id="KW-0812">Transmembrane</keyword>
<dbReference type="InterPro" id="IPR022393">
    <property type="entry name" value="Conjugative_transposon_TraJ"/>
</dbReference>
<keyword evidence="1" id="KW-0472">Membrane</keyword>
<feature type="transmembrane region" description="Helical" evidence="1">
    <location>
        <begin position="93"/>
        <end position="113"/>
    </location>
</feature>
<feature type="transmembrane region" description="Helical" evidence="1">
    <location>
        <begin position="179"/>
        <end position="201"/>
    </location>
</feature>
<sequence length="334" mass="36230">MKYNLKRGWLLLLGAIPLYVHAQAVSANSIGPNGGLNGVLDKLFEEMIPLAGRLIGVAQAIAGFAALWYIAARVWRHIARAEPIDFYPLLRPFALGLAILFFLPLVNLMNGILQPTVVGTRALAGDSQQAIFLHIAQEEQSLKEPPPVGAYPSTGGTAEYEQPDGSSDGSGFSTGLKSAFSFFSIKSIFKSIVTGLVNLLYEAVSLCINTIRTFYLIILVILGPIVLGLSVFDGFQHTLPNWFARYINIYMWLPVANIFGGITSKILENMMTLDQDFFSSTAYIIFMIISIVGYTTVPNIASHIVHVGGRDTLLHKVNALTRGAGKAAARKAGL</sequence>
<dbReference type="AlphaFoldDB" id="A0A1H3YU23"/>
<dbReference type="Proteomes" id="UP000199041">
    <property type="component" value="Unassembled WGS sequence"/>
</dbReference>
<name>A0A1H3YU23_9BACT</name>
<proteinExistence type="predicted"/>
<dbReference type="RefSeq" id="WP_091397030.1">
    <property type="nucleotide sequence ID" value="NZ_FNQY01000009.1"/>
</dbReference>